<accession>A0ABV8RM04</accession>
<dbReference type="RefSeq" id="WP_381424737.1">
    <property type="nucleotide sequence ID" value="NZ_JBHSDH010000013.1"/>
</dbReference>
<keyword evidence="1" id="KW-0677">Repeat</keyword>
<feature type="repeat" description="ANK" evidence="3">
    <location>
        <begin position="139"/>
        <end position="171"/>
    </location>
</feature>
<comment type="caution">
    <text evidence="6">The sequence shown here is derived from an EMBL/GenBank/DDBJ whole genome shotgun (WGS) entry which is preliminary data.</text>
</comment>
<organism evidence="6 7">
    <name type="scientific">Sphingorhabdus arenilitoris</name>
    <dbReference type="NCBI Taxonomy" id="1490041"/>
    <lineage>
        <taxon>Bacteria</taxon>
        <taxon>Pseudomonadati</taxon>
        <taxon>Pseudomonadota</taxon>
        <taxon>Alphaproteobacteria</taxon>
        <taxon>Sphingomonadales</taxon>
        <taxon>Sphingomonadaceae</taxon>
        <taxon>Sphingorhabdus</taxon>
    </lineage>
</organism>
<gene>
    <name evidence="6" type="ORF">ACFOWX_12855</name>
</gene>
<evidence type="ECO:0000256" key="4">
    <source>
        <dbReference type="SAM" id="MobiDB-lite"/>
    </source>
</evidence>
<keyword evidence="7" id="KW-1185">Reference proteome</keyword>
<feature type="chain" id="PRO_5045102117" evidence="5">
    <location>
        <begin position="33"/>
        <end position="226"/>
    </location>
</feature>
<dbReference type="SMART" id="SM00248">
    <property type="entry name" value="ANK"/>
    <property type="match status" value="3"/>
</dbReference>
<feature type="compositionally biased region" description="Basic and acidic residues" evidence="4">
    <location>
        <begin position="198"/>
        <end position="212"/>
    </location>
</feature>
<dbReference type="InterPro" id="IPR002110">
    <property type="entry name" value="Ankyrin_rpt"/>
</dbReference>
<dbReference type="InterPro" id="IPR036770">
    <property type="entry name" value="Ankyrin_rpt-contain_sf"/>
</dbReference>
<dbReference type="PANTHER" id="PTHR24171:SF8">
    <property type="entry name" value="BRCA1-ASSOCIATED RING DOMAIN PROTEIN 1"/>
    <property type="match status" value="1"/>
</dbReference>
<feature type="repeat" description="ANK" evidence="3">
    <location>
        <begin position="106"/>
        <end position="138"/>
    </location>
</feature>
<feature type="repeat" description="ANK" evidence="3">
    <location>
        <begin position="73"/>
        <end position="105"/>
    </location>
</feature>
<dbReference type="PROSITE" id="PS50088">
    <property type="entry name" value="ANK_REPEAT"/>
    <property type="match status" value="3"/>
</dbReference>
<feature type="region of interest" description="Disordered" evidence="4">
    <location>
        <begin position="198"/>
        <end position="226"/>
    </location>
</feature>
<dbReference type="Proteomes" id="UP001595887">
    <property type="component" value="Unassembled WGS sequence"/>
</dbReference>
<proteinExistence type="predicted"/>
<dbReference type="PANTHER" id="PTHR24171">
    <property type="entry name" value="ANKYRIN REPEAT DOMAIN-CONTAINING PROTEIN 39-RELATED"/>
    <property type="match status" value="1"/>
</dbReference>
<evidence type="ECO:0000256" key="3">
    <source>
        <dbReference type="PROSITE-ProRule" id="PRU00023"/>
    </source>
</evidence>
<dbReference type="PROSITE" id="PS50297">
    <property type="entry name" value="ANK_REP_REGION"/>
    <property type="match status" value="1"/>
</dbReference>
<dbReference type="EMBL" id="JBHSDH010000013">
    <property type="protein sequence ID" value="MFC4293306.1"/>
    <property type="molecule type" value="Genomic_DNA"/>
</dbReference>
<dbReference type="Gene3D" id="1.25.40.20">
    <property type="entry name" value="Ankyrin repeat-containing domain"/>
    <property type="match status" value="1"/>
</dbReference>
<keyword evidence="5" id="KW-0732">Signal</keyword>
<evidence type="ECO:0000256" key="2">
    <source>
        <dbReference type="ARBA" id="ARBA00023043"/>
    </source>
</evidence>
<sequence>MFRSFLSLPVKPVLAAAAAMLALTVPVMPAQAQFSDSYNFLKAVKDADGAEATKILDEANGNPAIIDDREARTGEGALHIVIKRRDARWTGFLLQRGLNPNVADRSGNTPLILATQLNFPEGADWLLRYKANVDQSNRSGETPLILAVQLRYAELVRALLAKGANPDKTDNVAGLSARDYAKRDSRAADIVALIEANDKKQGKAAPDSKGDSGDLDFSGIGAGPIQ</sequence>
<feature type="signal peptide" evidence="5">
    <location>
        <begin position="1"/>
        <end position="32"/>
    </location>
</feature>
<evidence type="ECO:0000256" key="1">
    <source>
        <dbReference type="ARBA" id="ARBA00022737"/>
    </source>
</evidence>
<keyword evidence="2 3" id="KW-0040">ANK repeat</keyword>
<reference evidence="7" key="1">
    <citation type="journal article" date="2019" name="Int. J. Syst. Evol. Microbiol.">
        <title>The Global Catalogue of Microorganisms (GCM) 10K type strain sequencing project: providing services to taxonomists for standard genome sequencing and annotation.</title>
        <authorList>
            <consortium name="The Broad Institute Genomics Platform"/>
            <consortium name="The Broad Institute Genome Sequencing Center for Infectious Disease"/>
            <person name="Wu L."/>
            <person name="Ma J."/>
        </authorList>
    </citation>
    <scope>NUCLEOTIDE SEQUENCE [LARGE SCALE GENOMIC DNA]</scope>
    <source>
        <strain evidence="7">CECT 8531</strain>
    </source>
</reference>
<evidence type="ECO:0000313" key="7">
    <source>
        <dbReference type="Proteomes" id="UP001595887"/>
    </source>
</evidence>
<evidence type="ECO:0000256" key="5">
    <source>
        <dbReference type="SAM" id="SignalP"/>
    </source>
</evidence>
<dbReference type="SUPFAM" id="SSF48403">
    <property type="entry name" value="Ankyrin repeat"/>
    <property type="match status" value="1"/>
</dbReference>
<name>A0ABV8RM04_9SPHN</name>
<evidence type="ECO:0000313" key="6">
    <source>
        <dbReference type="EMBL" id="MFC4293306.1"/>
    </source>
</evidence>
<dbReference type="Pfam" id="PF12796">
    <property type="entry name" value="Ank_2"/>
    <property type="match status" value="1"/>
</dbReference>
<protein>
    <submittedName>
        <fullName evidence="6">Ankyrin repeat domain-containing protein</fullName>
    </submittedName>
</protein>